<evidence type="ECO:0000256" key="2">
    <source>
        <dbReference type="ARBA" id="ARBA00022475"/>
    </source>
</evidence>
<dbReference type="OrthoDB" id="5950040at2759"/>
<dbReference type="GO" id="GO:0045202">
    <property type="term" value="C:synapse"/>
    <property type="evidence" value="ECO:0007669"/>
    <property type="project" value="GOC"/>
</dbReference>
<protein>
    <recommendedName>
        <fullName evidence="11">G-protein coupled receptors family 1 profile domain-containing protein</fullName>
    </recommendedName>
</protein>
<evidence type="ECO:0000313" key="13">
    <source>
        <dbReference type="Proteomes" id="UP000784294"/>
    </source>
</evidence>
<dbReference type="Pfam" id="PF00001">
    <property type="entry name" value="7tm_1"/>
    <property type="match status" value="1"/>
</dbReference>
<dbReference type="Gene3D" id="1.20.1070.10">
    <property type="entry name" value="Rhodopsin 7-helix transmembrane proteins"/>
    <property type="match status" value="1"/>
</dbReference>
<gene>
    <name evidence="12" type="ORF">PXEA_LOCUS6286</name>
</gene>
<feature type="transmembrane region" description="Helical" evidence="10">
    <location>
        <begin position="391"/>
        <end position="412"/>
    </location>
</feature>
<keyword evidence="8" id="KW-0807">Transducer</keyword>
<dbReference type="PROSITE" id="PS50262">
    <property type="entry name" value="G_PROTEIN_RECEP_F1_2"/>
    <property type="match status" value="1"/>
</dbReference>
<keyword evidence="6 10" id="KW-0472">Membrane</keyword>
<evidence type="ECO:0000256" key="3">
    <source>
        <dbReference type="ARBA" id="ARBA00022692"/>
    </source>
</evidence>
<dbReference type="GO" id="GO:0030425">
    <property type="term" value="C:dendrite"/>
    <property type="evidence" value="ECO:0007669"/>
    <property type="project" value="TreeGrafter"/>
</dbReference>
<organism evidence="12 13">
    <name type="scientific">Protopolystoma xenopodis</name>
    <dbReference type="NCBI Taxonomy" id="117903"/>
    <lineage>
        <taxon>Eukaryota</taxon>
        <taxon>Metazoa</taxon>
        <taxon>Spiralia</taxon>
        <taxon>Lophotrochozoa</taxon>
        <taxon>Platyhelminthes</taxon>
        <taxon>Monogenea</taxon>
        <taxon>Polyopisthocotylea</taxon>
        <taxon>Polystomatidea</taxon>
        <taxon>Polystomatidae</taxon>
        <taxon>Protopolystoma</taxon>
    </lineage>
</organism>
<evidence type="ECO:0000256" key="6">
    <source>
        <dbReference type="ARBA" id="ARBA00023136"/>
    </source>
</evidence>
<keyword evidence="7" id="KW-0675">Receptor</keyword>
<comment type="subcellular location">
    <subcellularLocation>
        <location evidence="1">Cell membrane</location>
        <topology evidence="1">Multi-pass membrane protein</topology>
    </subcellularLocation>
</comment>
<dbReference type="PANTHER" id="PTHR24247">
    <property type="entry name" value="5-HYDROXYTRYPTAMINE RECEPTOR"/>
    <property type="match status" value="1"/>
</dbReference>
<evidence type="ECO:0000259" key="11">
    <source>
        <dbReference type="PROSITE" id="PS50262"/>
    </source>
</evidence>
<dbReference type="EMBL" id="CAAALY010016028">
    <property type="protein sequence ID" value="VEL12846.1"/>
    <property type="molecule type" value="Genomic_DNA"/>
</dbReference>
<dbReference type="Proteomes" id="UP000784294">
    <property type="component" value="Unassembled WGS sequence"/>
</dbReference>
<evidence type="ECO:0000256" key="10">
    <source>
        <dbReference type="SAM" id="Phobius"/>
    </source>
</evidence>
<keyword evidence="3 10" id="KW-0812">Transmembrane</keyword>
<keyword evidence="13" id="KW-1185">Reference proteome</keyword>
<dbReference type="GO" id="GO:0004993">
    <property type="term" value="F:G protein-coupled serotonin receptor activity"/>
    <property type="evidence" value="ECO:0007669"/>
    <property type="project" value="TreeGrafter"/>
</dbReference>
<evidence type="ECO:0000313" key="12">
    <source>
        <dbReference type="EMBL" id="VEL12846.1"/>
    </source>
</evidence>
<proteinExistence type="predicted"/>
<feature type="compositionally biased region" description="Polar residues" evidence="9">
    <location>
        <begin position="246"/>
        <end position="271"/>
    </location>
</feature>
<evidence type="ECO:0000256" key="5">
    <source>
        <dbReference type="ARBA" id="ARBA00023040"/>
    </source>
</evidence>
<feature type="transmembrane region" description="Helical" evidence="10">
    <location>
        <begin position="6"/>
        <end position="27"/>
    </location>
</feature>
<comment type="caution">
    <text evidence="12">The sequence shown here is derived from an EMBL/GenBank/DDBJ whole genome shotgun (WGS) entry which is preliminary data.</text>
</comment>
<evidence type="ECO:0000256" key="7">
    <source>
        <dbReference type="ARBA" id="ARBA00023170"/>
    </source>
</evidence>
<evidence type="ECO:0000256" key="8">
    <source>
        <dbReference type="ARBA" id="ARBA00023224"/>
    </source>
</evidence>
<dbReference type="InterPro" id="IPR017452">
    <property type="entry name" value="GPCR_Rhodpsn_7TM"/>
</dbReference>
<feature type="compositionally biased region" description="Polar residues" evidence="9">
    <location>
        <begin position="181"/>
        <end position="205"/>
    </location>
</feature>
<dbReference type="AlphaFoldDB" id="A0A448WIX7"/>
<feature type="region of interest" description="Disordered" evidence="9">
    <location>
        <begin position="181"/>
        <end position="377"/>
    </location>
</feature>
<keyword evidence="5" id="KW-0297">G-protein coupled receptor</keyword>
<feature type="domain" description="G-protein coupled receptors family 1 profile" evidence="11">
    <location>
        <begin position="1"/>
        <end position="64"/>
    </location>
</feature>
<keyword evidence="2" id="KW-1003">Cell membrane</keyword>
<dbReference type="GO" id="GO:0030594">
    <property type="term" value="F:neurotransmitter receptor activity"/>
    <property type="evidence" value="ECO:0007669"/>
    <property type="project" value="TreeGrafter"/>
</dbReference>
<evidence type="ECO:0000256" key="4">
    <source>
        <dbReference type="ARBA" id="ARBA00022989"/>
    </source>
</evidence>
<name>A0A448WIX7_9PLAT</name>
<dbReference type="SUPFAM" id="SSF81321">
    <property type="entry name" value="Family A G protein-coupled receptor-like"/>
    <property type="match status" value="1"/>
</dbReference>
<dbReference type="InterPro" id="IPR000276">
    <property type="entry name" value="GPCR_Rhodpsn"/>
</dbReference>
<keyword evidence="4 10" id="KW-1133">Transmembrane helix</keyword>
<evidence type="ECO:0000256" key="9">
    <source>
        <dbReference type="SAM" id="MobiDB-lite"/>
    </source>
</evidence>
<evidence type="ECO:0000256" key="1">
    <source>
        <dbReference type="ARBA" id="ARBA00004651"/>
    </source>
</evidence>
<feature type="compositionally biased region" description="Polar residues" evidence="9">
    <location>
        <begin position="312"/>
        <end position="321"/>
    </location>
</feature>
<reference evidence="12" key="1">
    <citation type="submission" date="2018-11" db="EMBL/GenBank/DDBJ databases">
        <authorList>
            <consortium name="Pathogen Informatics"/>
        </authorList>
    </citation>
    <scope>NUCLEOTIDE SEQUENCE</scope>
</reference>
<dbReference type="GO" id="GO:0005886">
    <property type="term" value="C:plasma membrane"/>
    <property type="evidence" value="ECO:0007669"/>
    <property type="project" value="UniProtKB-SubCell"/>
</dbReference>
<accession>A0A448WIX7</accession>
<dbReference type="GO" id="GO:0007187">
    <property type="term" value="P:G protein-coupled receptor signaling pathway, coupled to cyclic nucleotide second messenger"/>
    <property type="evidence" value="ECO:0007669"/>
    <property type="project" value="TreeGrafter"/>
</dbReference>
<feature type="region of interest" description="Disordered" evidence="9">
    <location>
        <begin position="82"/>
        <end position="115"/>
    </location>
</feature>
<sequence length="467" mass="49888">MIWFCLDVFLSAASIMNLGAISVYRYLAIAYPYRVRYTVSRGHVRSLLATSWGMAAGISLAVLIETLILELAPAYLPTNVNTTSSHTQTHTHPHPHNHTHSATVTTSNTPEHRPAPLAHTASVEAPTPARLISVNASIGSSPPSYAYSHSHSHSHSHTHSASHSNLSVIFPPASDSSTYTLPKMVSSNQPSAAFRSPSTSESPNKVFQPPSPPDSVSPHSSATLSALSVGAPPSSSEEKIHDLSPEPSSHFDSSTLPNKTLKSLQSHSHNSLYLRHPTPLGPSGLRRGTGHKSAASGTRAPLAIGTIGPTVEQLQPTSNSPAPDGPGAGQKRGNLTTREDDTLSKASRSAGPSRPGRMTWQSRMPSPEAKSRQAGQLSPAETEYMLGSNAFLIYGSLLSFFLPLGAMTFTGIRSIQLLNQRNVISSGLHQVGDFVAFKPSGQWTFRMVAIGLKYEMVSPKSEARRPN</sequence>
<dbReference type="GO" id="GO:0007268">
    <property type="term" value="P:chemical synaptic transmission"/>
    <property type="evidence" value="ECO:0007669"/>
    <property type="project" value="TreeGrafter"/>
</dbReference>
<feature type="transmembrane region" description="Helical" evidence="10">
    <location>
        <begin position="47"/>
        <end position="69"/>
    </location>
</feature>
<feature type="compositionally biased region" description="Basic residues" evidence="9">
    <location>
        <begin position="89"/>
        <end position="99"/>
    </location>
</feature>